<evidence type="ECO:0000313" key="3">
    <source>
        <dbReference type="Proteomes" id="UP001629244"/>
    </source>
</evidence>
<reference evidence="2 3" key="1">
    <citation type="submission" date="2024-06" db="EMBL/GenBank/DDBJ databases">
        <authorList>
            <person name="Kaempfer P."/>
            <person name="Viver T."/>
        </authorList>
    </citation>
    <scope>NUCLEOTIDE SEQUENCE [LARGE SCALE GENOMIC DNA]</scope>
    <source>
        <strain evidence="2 3">ST-64</strain>
    </source>
</reference>
<evidence type="ECO:0008006" key="4">
    <source>
        <dbReference type="Google" id="ProtNLM"/>
    </source>
</evidence>
<dbReference type="EMBL" id="JBELQC010000001">
    <property type="protein sequence ID" value="MFL9840067.1"/>
    <property type="molecule type" value="Genomic_DNA"/>
</dbReference>
<proteinExistence type="predicted"/>
<protein>
    <recommendedName>
        <fullName evidence="4">Secreted protein</fullName>
    </recommendedName>
</protein>
<name>A0ABW8YKT2_9SPHN</name>
<feature type="region of interest" description="Disordered" evidence="1">
    <location>
        <begin position="53"/>
        <end position="79"/>
    </location>
</feature>
<keyword evidence="3" id="KW-1185">Reference proteome</keyword>
<evidence type="ECO:0000313" key="2">
    <source>
        <dbReference type="EMBL" id="MFL9840067.1"/>
    </source>
</evidence>
<gene>
    <name evidence="2" type="ORF">ABS767_03745</name>
</gene>
<organism evidence="2 3">
    <name type="scientific">Sphingomonas plantiphila</name>
    <dbReference type="NCBI Taxonomy" id="3163295"/>
    <lineage>
        <taxon>Bacteria</taxon>
        <taxon>Pseudomonadati</taxon>
        <taxon>Pseudomonadota</taxon>
        <taxon>Alphaproteobacteria</taxon>
        <taxon>Sphingomonadales</taxon>
        <taxon>Sphingomonadaceae</taxon>
        <taxon>Sphingomonas</taxon>
    </lineage>
</organism>
<dbReference type="RefSeq" id="WP_408077021.1">
    <property type="nucleotide sequence ID" value="NZ_JBELQC010000001.1"/>
</dbReference>
<sequence>MLLMVLVASLSTAPVLVEKSPDDILCKSKIDRRTKMRGPKVCKTRAEWEGRYEEEDAAMAASTREPRTAEQVSKAPDPE</sequence>
<evidence type="ECO:0000256" key="1">
    <source>
        <dbReference type="SAM" id="MobiDB-lite"/>
    </source>
</evidence>
<comment type="caution">
    <text evidence="2">The sequence shown here is derived from an EMBL/GenBank/DDBJ whole genome shotgun (WGS) entry which is preliminary data.</text>
</comment>
<dbReference type="Proteomes" id="UP001629244">
    <property type="component" value="Unassembled WGS sequence"/>
</dbReference>
<accession>A0ABW8YKT2</accession>